<evidence type="ECO:0000313" key="2">
    <source>
        <dbReference type="EMBL" id="KAG5619137.1"/>
    </source>
</evidence>
<name>A0A9J6A3M3_SOLCO</name>
<keyword evidence="1" id="KW-1133">Transmembrane helix</keyword>
<feature type="transmembrane region" description="Helical" evidence="1">
    <location>
        <begin position="120"/>
        <end position="141"/>
    </location>
</feature>
<keyword evidence="3" id="KW-1185">Reference proteome</keyword>
<gene>
    <name evidence="2" type="ORF">H5410_018961</name>
</gene>
<keyword evidence="1" id="KW-0472">Membrane</keyword>
<reference evidence="2 3" key="1">
    <citation type="submission" date="2020-09" db="EMBL/GenBank/DDBJ databases">
        <title>De no assembly of potato wild relative species, Solanum commersonii.</title>
        <authorList>
            <person name="Cho K."/>
        </authorList>
    </citation>
    <scope>NUCLEOTIDE SEQUENCE [LARGE SCALE GENOMIC DNA]</scope>
    <source>
        <strain evidence="2">LZ3.2</strain>
        <tissue evidence="2">Leaf</tissue>
    </source>
</reference>
<proteinExistence type="predicted"/>
<comment type="caution">
    <text evidence="2">The sequence shown here is derived from an EMBL/GenBank/DDBJ whole genome shotgun (WGS) entry which is preliminary data.</text>
</comment>
<feature type="transmembrane region" description="Helical" evidence="1">
    <location>
        <begin position="79"/>
        <end position="96"/>
    </location>
</feature>
<accession>A0A9J6A3M3</accession>
<organism evidence="2 3">
    <name type="scientific">Solanum commersonii</name>
    <name type="common">Commerson's wild potato</name>
    <name type="synonym">Commerson's nightshade</name>
    <dbReference type="NCBI Taxonomy" id="4109"/>
    <lineage>
        <taxon>Eukaryota</taxon>
        <taxon>Viridiplantae</taxon>
        <taxon>Streptophyta</taxon>
        <taxon>Embryophyta</taxon>
        <taxon>Tracheophyta</taxon>
        <taxon>Spermatophyta</taxon>
        <taxon>Magnoliopsida</taxon>
        <taxon>eudicotyledons</taxon>
        <taxon>Gunneridae</taxon>
        <taxon>Pentapetalae</taxon>
        <taxon>asterids</taxon>
        <taxon>lamiids</taxon>
        <taxon>Solanales</taxon>
        <taxon>Solanaceae</taxon>
        <taxon>Solanoideae</taxon>
        <taxon>Solaneae</taxon>
        <taxon>Solanum</taxon>
    </lineage>
</organism>
<sequence length="164" mass="18695">MRSYPVIAVKLQGGQKGTDLPIFKHQCNSKYGIPGLSNKSQAYQINNLCSLKSEMNTSATLITHYNTVQFRRFKRKPKFLIFFLLNLGLVPRRYRYSNEGLSLTNGPTLFKLNIIPNLKLVQWVMSLVLLLLPNPTFVLWVRSKTSNFNRNSFVVCGADDSALH</sequence>
<evidence type="ECO:0000256" key="1">
    <source>
        <dbReference type="SAM" id="Phobius"/>
    </source>
</evidence>
<protein>
    <submittedName>
        <fullName evidence="2">Uncharacterized protein</fullName>
    </submittedName>
</protein>
<keyword evidence="1" id="KW-0812">Transmembrane</keyword>
<evidence type="ECO:0000313" key="3">
    <source>
        <dbReference type="Proteomes" id="UP000824120"/>
    </source>
</evidence>
<dbReference type="Proteomes" id="UP000824120">
    <property type="component" value="Chromosome 3"/>
</dbReference>
<dbReference type="AlphaFoldDB" id="A0A9J6A3M3"/>
<dbReference type="EMBL" id="JACXVP010000003">
    <property type="protein sequence ID" value="KAG5619137.1"/>
    <property type="molecule type" value="Genomic_DNA"/>
</dbReference>